<dbReference type="SUPFAM" id="SSF52540">
    <property type="entry name" value="P-loop containing nucleoside triphosphate hydrolases"/>
    <property type="match status" value="1"/>
</dbReference>
<dbReference type="AlphaFoldDB" id="A0A1W1I7A4"/>
<keyword evidence="5" id="KW-0653">Protein transport</keyword>
<dbReference type="PANTHER" id="PTHR30258">
    <property type="entry name" value="TYPE II SECRETION SYSTEM PROTEIN GSPE-RELATED"/>
    <property type="match status" value="1"/>
</dbReference>
<keyword evidence="3" id="KW-0547">Nucleotide-binding</keyword>
<dbReference type="SMART" id="SM00382">
    <property type="entry name" value="AAA"/>
    <property type="match status" value="1"/>
</dbReference>
<comment type="similarity">
    <text evidence="1">Belongs to the GSP E family.</text>
</comment>
<evidence type="ECO:0000313" key="10">
    <source>
        <dbReference type="EMBL" id="SLM48902.1"/>
    </source>
</evidence>
<dbReference type="Gene3D" id="3.40.50.300">
    <property type="entry name" value="P-loop containing nucleotide triphosphate hydrolases"/>
    <property type="match status" value="1"/>
</dbReference>
<dbReference type="FunFam" id="3.40.50.300:FF:000398">
    <property type="entry name" value="Type IV pilus assembly ATPase PilB"/>
    <property type="match status" value="1"/>
</dbReference>
<dbReference type="Gene3D" id="3.30.450.90">
    <property type="match status" value="1"/>
</dbReference>
<evidence type="ECO:0000256" key="7">
    <source>
        <dbReference type="ARBA" id="ARBA00024382"/>
    </source>
</evidence>
<sequence length="576" mass="63529">MTYSDSNGPPLLGSILEGKFGVPESKLLEALNLQQTKGGRLGELLIRLRAIEEDQLLQALALQFGLPWLPHLDTTQIEHDWIKKVPIHFARRYRVLPIKAEEGAILVATTDPLETAALDDLRLLLGRPVKPVLTTAIALMGCLNRVYDEIASPTGAEQVMEDMAANENLDQLAHALDEPKDLLDATDEAPIIRLVNSVLFQAARQRASDIHFESFERGLVVRYRIDGVLYPVLTPPKHLQSSIIARLKIMAGLNIAEKRLPQDGRFAIRTSGKDIDLRVSVLPTSHGERVVLRLLEKENRLLNLSEMGFSQERLRTIQQLIQLTHGIILVTGPTGSGKTTTLYAALSEINAPDKNIITVEDPVEYQLVGIGQMQVNPKINLTFAAGLRSILRQDPDVIMIGEIRDRETAEIAIHASLTGHLVFSTLHTNDAASAATRLIDMGIEPFLVASSVVAVLAQRLIRKICPDCKKSYEPDDEELIRLGVVPGKKRPTFFRGSGCPACSQTGYRGRTGIHELLVMDDDVRRLIGSKADAAAIRQASLAKGMVLLKDEAADRIFQGITTTEEVLRMTQQEVEV</sequence>
<dbReference type="CDD" id="cd01129">
    <property type="entry name" value="PulE-GspE-like"/>
    <property type="match status" value="1"/>
</dbReference>
<dbReference type="FunFam" id="3.30.300.160:FF:000002">
    <property type="entry name" value="Type II secretion system protein E"/>
    <property type="match status" value="1"/>
</dbReference>
<evidence type="ECO:0000256" key="5">
    <source>
        <dbReference type="ARBA" id="ARBA00022927"/>
    </source>
</evidence>
<dbReference type="Proteomes" id="UP000192042">
    <property type="component" value="Chromosome I"/>
</dbReference>
<dbReference type="GO" id="GO:0015628">
    <property type="term" value="P:protein secretion by the type II secretion system"/>
    <property type="evidence" value="ECO:0007669"/>
    <property type="project" value="InterPro"/>
</dbReference>
<dbReference type="FunFam" id="3.30.450.90:FF:000001">
    <property type="entry name" value="Type II secretion system ATPase GspE"/>
    <property type="match status" value="1"/>
</dbReference>
<evidence type="ECO:0000313" key="11">
    <source>
        <dbReference type="Proteomes" id="UP000192042"/>
    </source>
</evidence>
<dbReference type="OrthoDB" id="9805147at2"/>
<feature type="domain" description="Bacterial type II secretion system protein E" evidence="9">
    <location>
        <begin position="391"/>
        <end position="405"/>
    </location>
</feature>
<dbReference type="NCBIfam" id="TIGR02533">
    <property type="entry name" value="type_II_gspE"/>
    <property type="match status" value="1"/>
</dbReference>
<comment type="catalytic activity">
    <reaction evidence="8">
        <text>ATP + H2O + cellular proteinSide 1 = ADP + phosphate + cellular proteinSide 2.</text>
        <dbReference type="EC" id="7.4.2.8"/>
    </reaction>
</comment>
<evidence type="ECO:0000256" key="4">
    <source>
        <dbReference type="ARBA" id="ARBA00022840"/>
    </source>
</evidence>
<dbReference type="EC" id="7.4.2.8" evidence="7"/>
<evidence type="ECO:0000256" key="1">
    <source>
        <dbReference type="ARBA" id="ARBA00006611"/>
    </source>
</evidence>
<dbReference type="KEGG" id="nja:NSJP_2735"/>
<reference evidence="10 11" key="1">
    <citation type="submission" date="2017-03" db="EMBL/GenBank/DDBJ databases">
        <authorList>
            <person name="Afonso C.L."/>
            <person name="Miller P.J."/>
            <person name="Scott M.A."/>
            <person name="Spackman E."/>
            <person name="Goraichik I."/>
            <person name="Dimitrov K.M."/>
            <person name="Suarez D.L."/>
            <person name="Swayne D.E."/>
        </authorList>
    </citation>
    <scope>NUCLEOTIDE SEQUENCE [LARGE SCALE GENOMIC DNA]</scope>
    <source>
        <strain evidence="10">Genome sequencing of Nitrospira japonica strain NJ11</strain>
    </source>
</reference>
<dbReference type="InterPro" id="IPR027417">
    <property type="entry name" value="P-loop_NTPase"/>
</dbReference>
<dbReference type="Gene3D" id="3.30.300.160">
    <property type="entry name" value="Type II secretion system, protein E, N-terminal domain"/>
    <property type="match status" value="1"/>
</dbReference>
<gene>
    <name evidence="10" type="primary">xcpR</name>
    <name evidence="10" type="ORF">NSJP_2735</name>
</gene>
<dbReference type="InterPro" id="IPR007831">
    <property type="entry name" value="T2SS_GspE_N"/>
</dbReference>
<keyword evidence="2" id="KW-0813">Transport</keyword>
<keyword evidence="4" id="KW-0067">ATP-binding</keyword>
<dbReference type="Pfam" id="PF00437">
    <property type="entry name" value="T2SSE"/>
    <property type="match status" value="1"/>
</dbReference>
<accession>A0A1W1I7A4</accession>
<evidence type="ECO:0000256" key="8">
    <source>
        <dbReference type="ARBA" id="ARBA00034006"/>
    </source>
</evidence>
<dbReference type="PROSITE" id="PS00662">
    <property type="entry name" value="T2SP_E"/>
    <property type="match status" value="1"/>
</dbReference>
<dbReference type="PANTHER" id="PTHR30258:SF2">
    <property type="entry name" value="COMG OPERON PROTEIN 1"/>
    <property type="match status" value="1"/>
</dbReference>
<name>A0A1W1I7A4_9BACT</name>
<keyword evidence="11" id="KW-1185">Reference proteome</keyword>
<dbReference type="Pfam" id="PF05157">
    <property type="entry name" value="MshEN"/>
    <property type="match status" value="1"/>
</dbReference>
<dbReference type="GO" id="GO:0008564">
    <property type="term" value="F:protein-exporting ATPase activity"/>
    <property type="evidence" value="ECO:0007669"/>
    <property type="project" value="UniProtKB-EC"/>
</dbReference>
<protein>
    <recommendedName>
        <fullName evidence="7">protein-secreting ATPase</fullName>
        <ecNumber evidence="7">7.4.2.8</ecNumber>
    </recommendedName>
</protein>
<dbReference type="GO" id="GO:0015627">
    <property type="term" value="C:type II protein secretion system complex"/>
    <property type="evidence" value="ECO:0007669"/>
    <property type="project" value="InterPro"/>
</dbReference>
<evidence type="ECO:0000256" key="2">
    <source>
        <dbReference type="ARBA" id="ARBA00022448"/>
    </source>
</evidence>
<dbReference type="GO" id="GO:0005886">
    <property type="term" value="C:plasma membrane"/>
    <property type="evidence" value="ECO:0007669"/>
    <property type="project" value="TreeGrafter"/>
</dbReference>
<dbReference type="GO" id="GO:0005524">
    <property type="term" value="F:ATP binding"/>
    <property type="evidence" value="ECO:0007669"/>
    <property type="project" value="UniProtKB-KW"/>
</dbReference>
<dbReference type="InterPro" id="IPR037257">
    <property type="entry name" value="T2SS_E_N_sf"/>
</dbReference>
<dbReference type="GO" id="GO:0016887">
    <property type="term" value="F:ATP hydrolysis activity"/>
    <property type="evidence" value="ECO:0007669"/>
    <property type="project" value="TreeGrafter"/>
</dbReference>
<organism evidence="10 11">
    <name type="scientific">Nitrospira japonica</name>
    <dbReference type="NCBI Taxonomy" id="1325564"/>
    <lineage>
        <taxon>Bacteria</taxon>
        <taxon>Pseudomonadati</taxon>
        <taxon>Nitrospirota</taxon>
        <taxon>Nitrospiria</taxon>
        <taxon>Nitrospirales</taxon>
        <taxon>Nitrospiraceae</taxon>
        <taxon>Nitrospira</taxon>
    </lineage>
</organism>
<dbReference type="InterPro" id="IPR013369">
    <property type="entry name" value="T2SS_GspE"/>
</dbReference>
<dbReference type="InterPro" id="IPR003593">
    <property type="entry name" value="AAA+_ATPase"/>
</dbReference>
<proteinExistence type="inferred from homology"/>
<dbReference type="SUPFAM" id="SSF160246">
    <property type="entry name" value="EspE N-terminal domain-like"/>
    <property type="match status" value="1"/>
</dbReference>
<keyword evidence="6" id="KW-1278">Translocase</keyword>
<evidence type="ECO:0000256" key="3">
    <source>
        <dbReference type="ARBA" id="ARBA00022741"/>
    </source>
</evidence>
<evidence type="ECO:0000259" key="9">
    <source>
        <dbReference type="PROSITE" id="PS00662"/>
    </source>
</evidence>
<dbReference type="EMBL" id="LT828648">
    <property type="protein sequence ID" value="SLM48902.1"/>
    <property type="molecule type" value="Genomic_DNA"/>
</dbReference>
<dbReference type="STRING" id="1325564.NSJP_2735"/>
<evidence type="ECO:0000256" key="6">
    <source>
        <dbReference type="ARBA" id="ARBA00022967"/>
    </source>
</evidence>
<dbReference type="RefSeq" id="WP_155970159.1">
    <property type="nucleotide sequence ID" value="NZ_LT828648.1"/>
</dbReference>
<dbReference type="InterPro" id="IPR001482">
    <property type="entry name" value="T2SS/T4SS_dom"/>
</dbReference>